<accession>A0AAN6W3D0</accession>
<evidence type="ECO:0000259" key="4">
    <source>
        <dbReference type="PROSITE" id="PS50966"/>
    </source>
</evidence>
<feature type="region of interest" description="Disordered" evidence="2">
    <location>
        <begin position="1"/>
        <end position="87"/>
    </location>
</feature>
<dbReference type="InterPro" id="IPR001841">
    <property type="entry name" value="Znf_RING"/>
</dbReference>
<name>A0AAN6W3D0_9PEZI</name>
<dbReference type="SUPFAM" id="SSF57850">
    <property type="entry name" value="RING/U-box"/>
    <property type="match status" value="1"/>
</dbReference>
<evidence type="ECO:0000256" key="2">
    <source>
        <dbReference type="SAM" id="MobiDB-lite"/>
    </source>
</evidence>
<dbReference type="InterPro" id="IPR007527">
    <property type="entry name" value="Znf_SWIM"/>
</dbReference>
<sequence>MPRKMSSKRTSTKKLRLILTPVGRTGAPKKPTVAATSSNTTPAPSSKRKQPHASASDDDLEKSTPIKKQRVTKPKEEKRLRRFRSKPPQSFHELYSRALTQRFFILSRTGTTPSSLQPNIPPSESIELTGSTGNIYTITISSLPSCTCPHFSSGKAPQCKHIIYVLSRVLRAKFDYVYQLAFLTSELDEIFASAPPIINNLDSGANSSDESDGKRKPIAGDCPICFEEFDANDNKKEEIVWCKAACGQNIHKQCFDMWAATKKGQGRREVTCPYCRSVWQKESEGELVKKVQKEKGKKNADGYVNVAEQLGISPVRDTSSYSRWWSGHPSGYRSDCY</sequence>
<dbReference type="GO" id="GO:0061630">
    <property type="term" value="F:ubiquitin protein ligase activity"/>
    <property type="evidence" value="ECO:0007669"/>
    <property type="project" value="InterPro"/>
</dbReference>
<keyword evidence="1" id="KW-0479">Metal-binding</keyword>
<dbReference type="PANTHER" id="PTHR21540">
    <property type="entry name" value="RING FINGER AND SWIM DOMAIN-CONTAINING PROTEIN 2"/>
    <property type="match status" value="1"/>
</dbReference>
<keyword evidence="1" id="KW-0862">Zinc</keyword>
<feature type="compositionally biased region" description="Basic residues" evidence="2">
    <location>
        <begin position="1"/>
        <end position="16"/>
    </location>
</feature>
<dbReference type="PROSITE" id="PS50089">
    <property type="entry name" value="ZF_RING_2"/>
    <property type="match status" value="1"/>
</dbReference>
<dbReference type="GO" id="GO:0008270">
    <property type="term" value="F:zinc ion binding"/>
    <property type="evidence" value="ECO:0007669"/>
    <property type="project" value="UniProtKB-KW"/>
</dbReference>
<protein>
    <submittedName>
        <fullName evidence="5">Uncharacterized protein</fullName>
    </submittedName>
</protein>
<feature type="compositionally biased region" description="Low complexity" evidence="2">
    <location>
        <begin position="31"/>
        <end position="45"/>
    </location>
</feature>
<evidence type="ECO:0000259" key="3">
    <source>
        <dbReference type="PROSITE" id="PS50089"/>
    </source>
</evidence>
<keyword evidence="1" id="KW-0863">Zinc-finger</keyword>
<feature type="domain" description="RING-type" evidence="3">
    <location>
        <begin position="222"/>
        <end position="276"/>
    </location>
</feature>
<reference evidence="5" key="1">
    <citation type="journal article" date="2023" name="Mol. Phylogenet. Evol.">
        <title>Genome-scale phylogeny and comparative genomics of the fungal order Sordariales.</title>
        <authorList>
            <person name="Hensen N."/>
            <person name="Bonometti L."/>
            <person name="Westerberg I."/>
            <person name="Brannstrom I.O."/>
            <person name="Guillou S."/>
            <person name="Cros-Aarteil S."/>
            <person name="Calhoun S."/>
            <person name="Haridas S."/>
            <person name="Kuo A."/>
            <person name="Mondo S."/>
            <person name="Pangilinan J."/>
            <person name="Riley R."/>
            <person name="LaButti K."/>
            <person name="Andreopoulos B."/>
            <person name="Lipzen A."/>
            <person name="Chen C."/>
            <person name="Yan M."/>
            <person name="Daum C."/>
            <person name="Ng V."/>
            <person name="Clum A."/>
            <person name="Steindorff A."/>
            <person name="Ohm R.A."/>
            <person name="Martin F."/>
            <person name="Silar P."/>
            <person name="Natvig D.O."/>
            <person name="Lalanne C."/>
            <person name="Gautier V."/>
            <person name="Ament-Velasquez S.L."/>
            <person name="Kruys A."/>
            <person name="Hutchinson M.I."/>
            <person name="Powell A.J."/>
            <person name="Barry K."/>
            <person name="Miller A.N."/>
            <person name="Grigoriev I.V."/>
            <person name="Debuchy R."/>
            <person name="Gladieux P."/>
            <person name="Hiltunen Thoren M."/>
            <person name="Johannesson H."/>
        </authorList>
    </citation>
    <scope>NUCLEOTIDE SEQUENCE</scope>
    <source>
        <strain evidence="5">CBS 892.96</strain>
    </source>
</reference>
<gene>
    <name evidence="5" type="ORF">QBC36DRAFT_45512</name>
</gene>
<reference evidence="5" key="2">
    <citation type="submission" date="2023-05" db="EMBL/GenBank/DDBJ databases">
        <authorList>
            <consortium name="Lawrence Berkeley National Laboratory"/>
            <person name="Steindorff A."/>
            <person name="Hensen N."/>
            <person name="Bonometti L."/>
            <person name="Westerberg I."/>
            <person name="Brannstrom I.O."/>
            <person name="Guillou S."/>
            <person name="Cros-Aarteil S."/>
            <person name="Calhoun S."/>
            <person name="Haridas S."/>
            <person name="Kuo A."/>
            <person name="Mondo S."/>
            <person name="Pangilinan J."/>
            <person name="Riley R."/>
            <person name="Labutti K."/>
            <person name="Andreopoulos B."/>
            <person name="Lipzen A."/>
            <person name="Chen C."/>
            <person name="Yanf M."/>
            <person name="Daum C."/>
            <person name="Ng V."/>
            <person name="Clum A."/>
            <person name="Ohm R."/>
            <person name="Martin F."/>
            <person name="Silar P."/>
            <person name="Natvig D."/>
            <person name="Lalanne C."/>
            <person name="Gautier V."/>
            <person name="Ament-Velasquez S.L."/>
            <person name="Kruys A."/>
            <person name="Hutchinson M.I."/>
            <person name="Powell A.J."/>
            <person name="Barry K."/>
            <person name="Miller A.N."/>
            <person name="Grigoriev I.V."/>
            <person name="Debuchy R."/>
            <person name="Gladieux P."/>
            <person name="Thoren M.H."/>
            <person name="Johannesson H."/>
        </authorList>
    </citation>
    <scope>NUCLEOTIDE SEQUENCE</scope>
    <source>
        <strain evidence="5">CBS 892.96</strain>
    </source>
</reference>
<dbReference type="InterPro" id="IPR039903">
    <property type="entry name" value="Zswim2"/>
</dbReference>
<dbReference type="InterPro" id="IPR013083">
    <property type="entry name" value="Znf_RING/FYVE/PHD"/>
</dbReference>
<dbReference type="Gene3D" id="3.30.40.10">
    <property type="entry name" value="Zinc/RING finger domain, C3HC4 (zinc finger)"/>
    <property type="match status" value="1"/>
</dbReference>
<evidence type="ECO:0000313" key="5">
    <source>
        <dbReference type="EMBL" id="KAK4174163.1"/>
    </source>
</evidence>
<feature type="domain" description="SWIM-type" evidence="4">
    <location>
        <begin position="136"/>
        <end position="170"/>
    </location>
</feature>
<keyword evidence="6" id="KW-1185">Reference proteome</keyword>
<dbReference type="EMBL" id="MU866297">
    <property type="protein sequence ID" value="KAK4174163.1"/>
    <property type="molecule type" value="Genomic_DNA"/>
</dbReference>
<dbReference type="CDD" id="cd16494">
    <property type="entry name" value="RING-CH-C4HC3_ZSWM2"/>
    <property type="match status" value="1"/>
</dbReference>
<proteinExistence type="predicted"/>
<dbReference type="PROSITE" id="PS50966">
    <property type="entry name" value="ZF_SWIM"/>
    <property type="match status" value="1"/>
</dbReference>
<dbReference type="Pfam" id="PF13639">
    <property type="entry name" value="zf-RING_2"/>
    <property type="match status" value="1"/>
</dbReference>
<organism evidence="5 6">
    <name type="scientific">Triangularia setosa</name>
    <dbReference type="NCBI Taxonomy" id="2587417"/>
    <lineage>
        <taxon>Eukaryota</taxon>
        <taxon>Fungi</taxon>
        <taxon>Dikarya</taxon>
        <taxon>Ascomycota</taxon>
        <taxon>Pezizomycotina</taxon>
        <taxon>Sordariomycetes</taxon>
        <taxon>Sordariomycetidae</taxon>
        <taxon>Sordariales</taxon>
        <taxon>Podosporaceae</taxon>
        <taxon>Triangularia</taxon>
    </lineage>
</organism>
<dbReference type="Proteomes" id="UP001302321">
    <property type="component" value="Unassembled WGS sequence"/>
</dbReference>
<comment type="caution">
    <text evidence="5">The sequence shown here is derived from an EMBL/GenBank/DDBJ whole genome shotgun (WGS) entry which is preliminary data.</text>
</comment>
<evidence type="ECO:0000313" key="6">
    <source>
        <dbReference type="Proteomes" id="UP001302321"/>
    </source>
</evidence>
<dbReference type="PANTHER" id="PTHR21540:SF0">
    <property type="entry name" value="PHD FAMILY PROTEIN"/>
    <property type="match status" value="1"/>
</dbReference>
<evidence type="ECO:0000256" key="1">
    <source>
        <dbReference type="PROSITE-ProRule" id="PRU00175"/>
    </source>
</evidence>
<dbReference type="AlphaFoldDB" id="A0AAN6W3D0"/>